<feature type="non-terminal residue" evidence="1">
    <location>
        <position position="105"/>
    </location>
</feature>
<dbReference type="AlphaFoldDB" id="A0A383CZQ2"/>
<feature type="non-terminal residue" evidence="1">
    <location>
        <position position="1"/>
    </location>
</feature>
<evidence type="ECO:0008006" key="2">
    <source>
        <dbReference type="Google" id="ProtNLM"/>
    </source>
</evidence>
<dbReference type="Gene3D" id="3.90.950.10">
    <property type="match status" value="1"/>
</dbReference>
<dbReference type="Pfam" id="PF01725">
    <property type="entry name" value="Ham1p_like"/>
    <property type="match status" value="1"/>
</dbReference>
<sequence length="105" mass="11443">VKIVLASQNIHKLKEFSDMARGTSLEFLCPPKNTAFPEETGDSFEANALLKAQFVFSLTGMATLGDDSGLEVDCLEGRPGVHSSRFSCESNDLSNMNKLLKEMKG</sequence>
<dbReference type="EMBL" id="UINC01213049">
    <property type="protein sequence ID" value="SVE37651.1"/>
    <property type="molecule type" value="Genomic_DNA"/>
</dbReference>
<proteinExistence type="predicted"/>
<reference evidence="1" key="1">
    <citation type="submission" date="2018-05" db="EMBL/GenBank/DDBJ databases">
        <authorList>
            <person name="Lanie J.A."/>
            <person name="Ng W.-L."/>
            <person name="Kazmierczak K.M."/>
            <person name="Andrzejewski T.M."/>
            <person name="Davidsen T.M."/>
            <person name="Wayne K.J."/>
            <person name="Tettelin H."/>
            <person name="Glass J.I."/>
            <person name="Rusch D."/>
            <person name="Podicherti R."/>
            <person name="Tsui H.-C.T."/>
            <person name="Winkler M.E."/>
        </authorList>
    </citation>
    <scope>NUCLEOTIDE SEQUENCE</scope>
</reference>
<evidence type="ECO:0000313" key="1">
    <source>
        <dbReference type="EMBL" id="SVE37651.1"/>
    </source>
</evidence>
<dbReference type="SUPFAM" id="SSF52972">
    <property type="entry name" value="ITPase-like"/>
    <property type="match status" value="1"/>
</dbReference>
<dbReference type="InterPro" id="IPR002637">
    <property type="entry name" value="RdgB/HAM1"/>
</dbReference>
<dbReference type="CDD" id="cd00515">
    <property type="entry name" value="HAM1"/>
    <property type="match status" value="1"/>
</dbReference>
<name>A0A383CZQ2_9ZZZZ</name>
<protein>
    <recommendedName>
        <fullName evidence="2">Non-canonical purine NTP pyrophosphatase</fullName>
    </recommendedName>
</protein>
<organism evidence="1">
    <name type="scientific">marine metagenome</name>
    <dbReference type="NCBI Taxonomy" id="408172"/>
    <lineage>
        <taxon>unclassified sequences</taxon>
        <taxon>metagenomes</taxon>
        <taxon>ecological metagenomes</taxon>
    </lineage>
</organism>
<dbReference type="GO" id="GO:0009143">
    <property type="term" value="P:nucleoside triphosphate catabolic process"/>
    <property type="evidence" value="ECO:0007669"/>
    <property type="project" value="InterPro"/>
</dbReference>
<dbReference type="GO" id="GO:0047429">
    <property type="term" value="F:nucleoside triphosphate diphosphatase activity"/>
    <property type="evidence" value="ECO:0007669"/>
    <property type="project" value="InterPro"/>
</dbReference>
<accession>A0A383CZQ2</accession>
<dbReference type="InterPro" id="IPR029001">
    <property type="entry name" value="ITPase-like_fam"/>
</dbReference>
<gene>
    <name evidence="1" type="ORF">METZ01_LOCUS490505</name>
</gene>